<dbReference type="Pfam" id="PF01568">
    <property type="entry name" value="Molydop_binding"/>
    <property type="match status" value="1"/>
</dbReference>
<dbReference type="SUPFAM" id="SSF50692">
    <property type="entry name" value="ADC-like"/>
    <property type="match status" value="1"/>
</dbReference>
<evidence type="ECO:0000256" key="10">
    <source>
        <dbReference type="ARBA" id="ARBA00023063"/>
    </source>
</evidence>
<dbReference type="InterPro" id="IPR050123">
    <property type="entry name" value="Prok_molybdopt-oxidoreductase"/>
</dbReference>
<reference evidence="12" key="1">
    <citation type="submission" date="2023-07" db="EMBL/GenBank/DDBJ databases">
        <title>Sorghum-associated microbial communities from plants grown in Nebraska, USA.</title>
        <authorList>
            <person name="Schachtman D."/>
        </authorList>
    </citation>
    <scope>NUCLEOTIDE SEQUENCE</scope>
    <source>
        <strain evidence="12">DS1061</strain>
    </source>
</reference>
<dbReference type="GO" id="GO:0016020">
    <property type="term" value="C:membrane"/>
    <property type="evidence" value="ECO:0007669"/>
    <property type="project" value="TreeGrafter"/>
</dbReference>
<keyword evidence="8" id="KW-0408">Iron</keyword>
<dbReference type="InterPro" id="IPR041957">
    <property type="entry name" value="CT_Nitrate-R-NapA-like"/>
</dbReference>
<name>A0AB73I8A4_9BURK</name>
<comment type="cofactor">
    <cofactor evidence="1">
        <name>Mo-bis(molybdopterin guanine dinucleotide)</name>
        <dbReference type="ChEBI" id="CHEBI:60539"/>
    </cofactor>
</comment>
<organism evidence="12 13">
    <name type="scientific">Paraburkholderia caledonica</name>
    <dbReference type="NCBI Taxonomy" id="134536"/>
    <lineage>
        <taxon>Bacteria</taxon>
        <taxon>Pseudomonadati</taxon>
        <taxon>Pseudomonadota</taxon>
        <taxon>Betaproteobacteria</taxon>
        <taxon>Burkholderiales</taxon>
        <taxon>Burkholderiaceae</taxon>
        <taxon>Paraburkholderia</taxon>
    </lineage>
</organism>
<dbReference type="Gene3D" id="3.40.50.740">
    <property type="match status" value="1"/>
</dbReference>
<gene>
    <name evidence="12" type="ORF">J2793_001524</name>
</gene>
<evidence type="ECO:0000256" key="9">
    <source>
        <dbReference type="ARBA" id="ARBA00023014"/>
    </source>
</evidence>
<dbReference type="Pfam" id="PF00384">
    <property type="entry name" value="Molybdopterin"/>
    <property type="match status" value="1"/>
</dbReference>
<evidence type="ECO:0000259" key="11">
    <source>
        <dbReference type="PROSITE" id="PS51669"/>
    </source>
</evidence>
<dbReference type="PANTHER" id="PTHR43105:SF9">
    <property type="entry name" value="NADPH-FE(3+) OXIDOREDUCTASE SUBUNIT ALPHA"/>
    <property type="match status" value="1"/>
</dbReference>
<evidence type="ECO:0000256" key="3">
    <source>
        <dbReference type="ARBA" id="ARBA00008747"/>
    </source>
</evidence>
<dbReference type="GO" id="GO:0046872">
    <property type="term" value="F:metal ion binding"/>
    <property type="evidence" value="ECO:0007669"/>
    <property type="project" value="UniProtKB-KW"/>
</dbReference>
<protein>
    <submittedName>
        <fullName evidence="12">Assimilatory nitrate reductase catalytic subunit</fullName>
    </submittedName>
</protein>
<dbReference type="InterPro" id="IPR027467">
    <property type="entry name" value="MopterinOxRdtase_cofactor_BS"/>
</dbReference>
<keyword evidence="6" id="KW-0479">Metal-binding</keyword>
<dbReference type="GO" id="GO:0042128">
    <property type="term" value="P:nitrate assimilation"/>
    <property type="evidence" value="ECO:0007669"/>
    <property type="project" value="UniProtKB-KW"/>
</dbReference>
<dbReference type="RefSeq" id="WP_392393032.1">
    <property type="nucleotide sequence ID" value="NZ_JAURTK010000002.1"/>
</dbReference>
<dbReference type="Gene3D" id="3.40.228.10">
    <property type="entry name" value="Dimethylsulfoxide Reductase, domain 2"/>
    <property type="match status" value="1"/>
</dbReference>
<evidence type="ECO:0000256" key="4">
    <source>
        <dbReference type="ARBA" id="ARBA00022485"/>
    </source>
</evidence>
<dbReference type="Pfam" id="PF04324">
    <property type="entry name" value="Fer2_BFD"/>
    <property type="match status" value="1"/>
</dbReference>
<evidence type="ECO:0000313" key="13">
    <source>
        <dbReference type="Proteomes" id="UP001229486"/>
    </source>
</evidence>
<dbReference type="PANTHER" id="PTHR43105">
    <property type="entry name" value="RESPIRATORY NITRATE REDUCTASE"/>
    <property type="match status" value="1"/>
</dbReference>
<dbReference type="SUPFAM" id="SSF53706">
    <property type="entry name" value="Formate dehydrogenase/DMSO reductase, domains 1-3"/>
    <property type="match status" value="1"/>
</dbReference>
<dbReference type="CDD" id="cd02754">
    <property type="entry name" value="MopB_Nitrate-R-NapA-like"/>
    <property type="match status" value="1"/>
</dbReference>
<dbReference type="Gene3D" id="2.20.25.90">
    <property type="entry name" value="ADC-like domains"/>
    <property type="match status" value="1"/>
</dbReference>
<dbReference type="GO" id="GO:0043546">
    <property type="term" value="F:molybdopterin cofactor binding"/>
    <property type="evidence" value="ECO:0007669"/>
    <property type="project" value="InterPro"/>
</dbReference>
<dbReference type="InterPro" id="IPR006963">
    <property type="entry name" value="Mopterin_OxRdtase_4Fe-4S_dom"/>
</dbReference>
<dbReference type="AlphaFoldDB" id="A0AB73I8A4"/>
<proteinExistence type="inferred from homology"/>
<dbReference type="CDD" id="cd19948">
    <property type="entry name" value="NasA-like_Fer2_BFD-like"/>
    <property type="match status" value="1"/>
</dbReference>
<dbReference type="GO" id="GO:0051539">
    <property type="term" value="F:4 iron, 4 sulfur cluster binding"/>
    <property type="evidence" value="ECO:0007669"/>
    <property type="project" value="UniProtKB-KW"/>
</dbReference>
<keyword evidence="7" id="KW-0560">Oxidoreductase</keyword>
<comment type="caution">
    <text evidence="12">The sequence shown here is derived from an EMBL/GenBank/DDBJ whole genome shotgun (WGS) entry which is preliminary data.</text>
</comment>
<feature type="domain" description="4Fe-4S Mo/W bis-MGD-type" evidence="11">
    <location>
        <begin position="15"/>
        <end position="71"/>
    </location>
</feature>
<evidence type="ECO:0000256" key="1">
    <source>
        <dbReference type="ARBA" id="ARBA00001942"/>
    </source>
</evidence>
<sequence>MSFPIAISSAADDSRNTVRTTCPYCGVGCGVRVSARPDGGHDMAGDELHPANFGRLCVKGSALGETIGLDGRLLHPKMREPGSGVLRDVSWDDALDAVAGGFRKIVEEHGPDAVALYVSGQLLTEDYYVANKLMKGYVGSANIDTNSRLCMSSSVAGHKRAFGEDIVPVCYEDLELADLVVLVGSNTAWCHPILFQRIVRIKEARPDMKIVVIDPRYTATCEMADLHLPLGAGTDVRLFNGLLGFLAEHGAIDAQFVDAHTSGFADALAAASASDANGDSNGAATRFDLAQCAKACKLDPHDLLEFYRLFARTERVVTVYSQGVNQSSAGTDKVNSIINCHLLTGRIGKPGMGPFSFTGQPNAMGGREVGGLANTLAAHLELDNAKHREIVQQFWDAPAIASRPGLKAVELFEAIEQGRIKAVWIMGTNPVVSLPDSDQAKRALARCDLVVCSDIVERTDTNAFAHVLLPALGWGEKDGTVTNSERRISRQRAFLPAPAEARADWKIICDVARRMGYAGFEFASQQEIFDEHARLSAWRNGSSARREGAGVEDEGVEDGGVHRAFNLAGLVGLGSDGYAGLQPVQWPVRADNHPAAPGTVRLFEDHRFSHADGKARFIATPPRAPANAPDDDYPLTLNTGRVRDQWHTMTRTGKSEKLAGHVTEAFVDMHPQDALLCGVREGDLARVSSRWGAMVARVHYGGGMARGSVFVPIHWNDQVASDARVGAVVNPSVDPLSGEPEFKHTPVRVDKFHVAWHGFSLSRRAPALTGITYWTRIHGTQFVRYELAGRNPLSEQGDRGAWARALFEVDDTHADWLEYEDRTAGVYRAVHVVDDRIENCVFLSARPDLPAREWLASLFAKDKLDEADRIAVLAGQPIGKGADTGPTVCSCFGVGRNTICTAIREQGLKTAAQITACLKAGGNCGSCVPELKKLLVDTELARLSAA</sequence>
<keyword evidence="5" id="KW-0500">Molybdenum</keyword>
<accession>A0AB73I8A4</accession>
<evidence type="ECO:0000256" key="8">
    <source>
        <dbReference type="ARBA" id="ARBA00023004"/>
    </source>
</evidence>
<evidence type="ECO:0000313" key="12">
    <source>
        <dbReference type="EMBL" id="MDP9646091.1"/>
    </source>
</evidence>
<dbReference type="Gene3D" id="1.10.10.1100">
    <property type="entry name" value="BFD-like [2Fe-2S]-binding domain"/>
    <property type="match status" value="1"/>
</dbReference>
<dbReference type="GO" id="GO:0045333">
    <property type="term" value="P:cellular respiration"/>
    <property type="evidence" value="ECO:0007669"/>
    <property type="project" value="UniProtKB-ARBA"/>
</dbReference>
<dbReference type="PROSITE" id="PS00551">
    <property type="entry name" value="MOLYBDOPTERIN_PROK_1"/>
    <property type="match status" value="1"/>
</dbReference>
<dbReference type="Gene3D" id="2.40.40.20">
    <property type="match status" value="1"/>
</dbReference>
<dbReference type="PROSITE" id="PS51669">
    <property type="entry name" value="4FE4S_MOW_BIS_MGD"/>
    <property type="match status" value="1"/>
</dbReference>
<dbReference type="InterPro" id="IPR007419">
    <property type="entry name" value="BFD-like_2Fe2S-bd_dom"/>
</dbReference>
<keyword evidence="9" id="KW-0411">Iron-sulfur</keyword>
<keyword evidence="10" id="KW-0534">Nitrate assimilation</keyword>
<dbReference type="InterPro" id="IPR041854">
    <property type="entry name" value="BFD-like_2Fe2S-bd_dom_sf"/>
</dbReference>
<evidence type="ECO:0000256" key="6">
    <source>
        <dbReference type="ARBA" id="ARBA00022723"/>
    </source>
</evidence>
<comment type="cofactor">
    <cofactor evidence="2">
        <name>[4Fe-4S] cluster</name>
        <dbReference type="ChEBI" id="CHEBI:49883"/>
    </cofactor>
</comment>
<dbReference type="InterPro" id="IPR009010">
    <property type="entry name" value="Asp_de-COase-like_dom_sf"/>
</dbReference>
<dbReference type="SMART" id="SM00926">
    <property type="entry name" value="Molybdop_Fe4S4"/>
    <property type="match status" value="1"/>
</dbReference>
<keyword evidence="4" id="KW-0004">4Fe-4S</keyword>
<dbReference type="Pfam" id="PF04879">
    <property type="entry name" value="Molybdop_Fe4S4"/>
    <property type="match status" value="1"/>
</dbReference>
<comment type="similarity">
    <text evidence="3">Belongs to the prokaryotic molybdopterin-containing oxidoreductase family. NasA/NapA/NarB subfamily.</text>
</comment>
<dbReference type="GO" id="GO:1990204">
    <property type="term" value="C:oxidoreductase complex"/>
    <property type="evidence" value="ECO:0007669"/>
    <property type="project" value="UniProtKB-ARBA"/>
</dbReference>
<evidence type="ECO:0000256" key="7">
    <source>
        <dbReference type="ARBA" id="ARBA00023002"/>
    </source>
</evidence>
<dbReference type="Proteomes" id="UP001229486">
    <property type="component" value="Unassembled WGS sequence"/>
</dbReference>
<evidence type="ECO:0000256" key="5">
    <source>
        <dbReference type="ARBA" id="ARBA00022505"/>
    </source>
</evidence>
<evidence type="ECO:0000256" key="2">
    <source>
        <dbReference type="ARBA" id="ARBA00001966"/>
    </source>
</evidence>
<dbReference type="InterPro" id="IPR006656">
    <property type="entry name" value="Mopterin_OxRdtase"/>
</dbReference>
<dbReference type="GO" id="GO:0016491">
    <property type="term" value="F:oxidoreductase activity"/>
    <property type="evidence" value="ECO:0007669"/>
    <property type="project" value="UniProtKB-KW"/>
</dbReference>
<dbReference type="CDD" id="cd02791">
    <property type="entry name" value="MopB_CT_Nitrate-R-NapA-like"/>
    <property type="match status" value="1"/>
</dbReference>
<dbReference type="EMBL" id="JAURTK010000002">
    <property type="protein sequence ID" value="MDP9646091.1"/>
    <property type="molecule type" value="Genomic_DNA"/>
</dbReference>
<dbReference type="InterPro" id="IPR006657">
    <property type="entry name" value="MoPterin_dinucl-bd_dom"/>
</dbReference>